<organism evidence="2 3">
    <name type="scientific">Lawsonibacter faecis</name>
    <dbReference type="NCBI Taxonomy" id="2763052"/>
    <lineage>
        <taxon>Bacteria</taxon>
        <taxon>Bacillati</taxon>
        <taxon>Bacillota</taxon>
        <taxon>Clostridia</taxon>
        <taxon>Eubacteriales</taxon>
        <taxon>Oscillospiraceae</taxon>
        <taxon>Lawsonibacter</taxon>
    </lineage>
</organism>
<evidence type="ECO:0000259" key="1">
    <source>
        <dbReference type="Pfam" id="PF00814"/>
    </source>
</evidence>
<dbReference type="GO" id="GO:0002949">
    <property type="term" value="P:tRNA threonylcarbamoyladenosine modification"/>
    <property type="evidence" value="ECO:0007669"/>
    <property type="project" value="InterPro"/>
</dbReference>
<dbReference type="NCBIfam" id="TIGR03725">
    <property type="entry name" value="T6A_YeaZ"/>
    <property type="match status" value="1"/>
</dbReference>
<dbReference type="GO" id="GO:0005829">
    <property type="term" value="C:cytosol"/>
    <property type="evidence" value="ECO:0007669"/>
    <property type="project" value="TreeGrafter"/>
</dbReference>
<accession>A0A8J6MDN7</accession>
<dbReference type="PANTHER" id="PTHR11735:SF11">
    <property type="entry name" value="TRNA THREONYLCARBAMOYLADENOSINE BIOSYNTHESIS PROTEIN TSAB"/>
    <property type="match status" value="1"/>
</dbReference>
<dbReference type="InterPro" id="IPR043129">
    <property type="entry name" value="ATPase_NBD"/>
</dbReference>
<reference evidence="2" key="1">
    <citation type="submission" date="2020-08" db="EMBL/GenBank/DDBJ databases">
        <title>Genome public.</title>
        <authorList>
            <person name="Liu C."/>
            <person name="Sun Q."/>
        </authorList>
    </citation>
    <scope>NUCLEOTIDE SEQUENCE</scope>
    <source>
        <strain evidence="2">NSJ-52</strain>
    </source>
</reference>
<protein>
    <submittedName>
        <fullName evidence="2">tRNA (Adenosine(37)-N6)-threonylcarbamoyltransferase complex dimerization subunit type 1 TsaB</fullName>
    </submittedName>
</protein>
<dbReference type="InterPro" id="IPR022496">
    <property type="entry name" value="T6A_TsaB"/>
</dbReference>
<dbReference type="Pfam" id="PF00814">
    <property type="entry name" value="TsaD"/>
    <property type="match status" value="1"/>
</dbReference>
<dbReference type="InterPro" id="IPR000905">
    <property type="entry name" value="Gcp-like_dom"/>
</dbReference>
<dbReference type="SUPFAM" id="SSF53067">
    <property type="entry name" value="Actin-like ATPase domain"/>
    <property type="match status" value="2"/>
</dbReference>
<dbReference type="RefSeq" id="WP_186919636.1">
    <property type="nucleotide sequence ID" value="NZ_JACOPQ010000010.1"/>
</dbReference>
<evidence type="ECO:0000313" key="3">
    <source>
        <dbReference type="Proteomes" id="UP000607645"/>
    </source>
</evidence>
<dbReference type="EMBL" id="JACOPQ010000010">
    <property type="protein sequence ID" value="MBC5737826.1"/>
    <property type="molecule type" value="Genomic_DNA"/>
</dbReference>
<evidence type="ECO:0000313" key="2">
    <source>
        <dbReference type="EMBL" id="MBC5737826.1"/>
    </source>
</evidence>
<proteinExistence type="predicted"/>
<dbReference type="CDD" id="cd24032">
    <property type="entry name" value="ASKHA_NBD_TsaB"/>
    <property type="match status" value="1"/>
</dbReference>
<dbReference type="PANTHER" id="PTHR11735">
    <property type="entry name" value="TRNA N6-ADENOSINE THREONYLCARBAMOYLTRANSFERASE"/>
    <property type="match status" value="1"/>
</dbReference>
<sequence length="236" mass="24963">MKILALESSAVACSAALCEDETLVAQAFQNNGLTHSRTLMPMCGDLLKNCGAVPADVDVVAVAAGPGSFTGLRIGVAAAKGLAWSLGKPCAGVSTLESMAWTAAHMDMEICPVMDARRGQVYNARFLGVDGAPVRLTEDRAISLDDLGAELKNAGKPQILVGDGAALCYNTLKERGLDLRLAPEHLRFQSAWGVARCALEQARAGALTDADGLVPSYHRLSQAERERLEKEKNKGE</sequence>
<dbReference type="Proteomes" id="UP000607645">
    <property type="component" value="Unassembled WGS sequence"/>
</dbReference>
<dbReference type="AlphaFoldDB" id="A0A8J6MDN7"/>
<gene>
    <name evidence="2" type="primary">tsaB</name>
    <name evidence="2" type="ORF">H8S62_12495</name>
</gene>
<comment type="caution">
    <text evidence="2">The sequence shown here is derived from an EMBL/GenBank/DDBJ whole genome shotgun (WGS) entry which is preliminary data.</text>
</comment>
<keyword evidence="3" id="KW-1185">Reference proteome</keyword>
<dbReference type="Gene3D" id="3.30.420.40">
    <property type="match status" value="2"/>
</dbReference>
<name>A0A8J6MDN7_9FIRM</name>
<feature type="domain" description="Gcp-like" evidence="1">
    <location>
        <begin position="34"/>
        <end position="126"/>
    </location>
</feature>